<dbReference type="AlphaFoldDB" id="A0AAV8SSM0"/>
<accession>A0AAV8SSM0</accession>
<keyword evidence="1" id="KW-0862">Zinc</keyword>
<dbReference type="InterPro" id="IPR001878">
    <property type="entry name" value="Znf_CCHC"/>
</dbReference>
<dbReference type="PROSITE" id="PS50158">
    <property type="entry name" value="ZF_CCHC"/>
    <property type="match status" value="1"/>
</dbReference>
<dbReference type="Proteomes" id="UP001159364">
    <property type="component" value="Linkage Group LG09"/>
</dbReference>
<organism evidence="3 4">
    <name type="scientific">Erythroxylum novogranatense</name>
    <dbReference type="NCBI Taxonomy" id="1862640"/>
    <lineage>
        <taxon>Eukaryota</taxon>
        <taxon>Viridiplantae</taxon>
        <taxon>Streptophyta</taxon>
        <taxon>Embryophyta</taxon>
        <taxon>Tracheophyta</taxon>
        <taxon>Spermatophyta</taxon>
        <taxon>Magnoliopsida</taxon>
        <taxon>eudicotyledons</taxon>
        <taxon>Gunneridae</taxon>
        <taxon>Pentapetalae</taxon>
        <taxon>rosids</taxon>
        <taxon>fabids</taxon>
        <taxon>Malpighiales</taxon>
        <taxon>Erythroxylaceae</taxon>
        <taxon>Erythroxylum</taxon>
    </lineage>
</organism>
<dbReference type="Gene3D" id="4.10.60.10">
    <property type="entry name" value="Zinc finger, CCHC-type"/>
    <property type="match status" value="2"/>
</dbReference>
<keyword evidence="1" id="KW-0479">Metal-binding</keyword>
<dbReference type="Pfam" id="PF00098">
    <property type="entry name" value="zf-CCHC"/>
    <property type="match status" value="1"/>
</dbReference>
<feature type="domain" description="CCHC-type" evidence="2">
    <location>
        <begin position="182"/>
        <end position="197"/>
    </location>
</feature>
<comment type="caution">
    <text evidence="3">The sequence shown here is derived from an EMBL/GenBank/DDBJ whole genome shotgun (WGS) entry which is preliminary data.</text>
</comment>
<gene>
    <name evidence="3" type="ORF">K2173_019100</name>
</gene>
<evidence type="ECO:0000259" key="2">
    <source>
        <dbReference type="PROSITE" id="PS50158"/>
    </source>
</evidence>
<dbReference type="GO" id="GO:0003676">
    <property type="term" value="F:nucleic acid binding"/>
    <property type="evidence" value="ECO:0007669"/>
    <property type="project" value="InterPro"/>
</dbReference>
<keyword evidence="1" id="KW-0863">Zinc-finger</keyword>
<evidence type="ECO:0000313" key="3">
    <source>
        <dbReference type="EMBL" id="KAJ8755302.1"/>
    </source>
</evidence>
<proteinExistence type="predicted"/>
<dbReference type="InterPro" id="IPR054722">
    <property type="entry name" value="PolX-like_BBD"/>
</dbReference>
<dbReference type="PANTHER" id="PTHR47481">
    <property type="match status" value="1"/>
</dbReference>
<dbReference type="Pfam" id="PF14223">
    <property type="entry name" value="Retrotran_gag_2"/>
    <property type="match status" value="1"/>
</dbReference>
<dbReference type="GO" id="GO:0008270">
    <property type="term" value="F:zinc ion binding"/>
    <property type="evidence" value="ECO:0007669"/>
    <property type="project" value="UniProtKB-KW"/>
</dbReference>
<sequence>MDKTEVACVKFSGNNYFTWEFQFHIYVQGKDLWRHIDGTNTKPTDSIKVAEWEAHDARVKSWLVQTMEPAIAVNLRPYKTAKGMWDYLKKVYDQKNSARRFQLEYDISNYTQGNLSFESIRANLLQRSPSPSLDICLNELLREEQRQLTQATLGQHRSSNAFNVAYAAQGKQRVRNMSNTQCYSCKAFGHIANQCPQKFCNYCKVKGHIITECRKRPQNRNSHAFHTSTISDVTDCPTVAVAFDFAQPSASFITQENVQQMILSAPSALGITGKNKSLSKPWLFDSAASNHVTPSFDDLINIKKYDGNLQIETANGDHLPIAAIGDISSFPSMKHVFVSPHLSANLLSVGQMVENNCKVVFKRIVNEKV</sequence>
<keyword evidence="4" id="KW-1185">Reference proteome</keyword>
<dbReference type="Pfam" id="PF22936">
    <property type="entry name" value="Pol_BBD"/>
    <property type="match status" value="1"/>
</dbReference>
<dbReference type="EMBL" id="JAIWQS010000009">
    <property type="protein sequence ID" value="KAJ8755302.1"/>
    <property type="molecule type" value="Genomic_DNA"/>
</dbReference>
<evidence type="ECO:0000256" key="1">
    <source>
        <dbReference type="PROSITE-ProRule" id="PRU00047"/>
    </source>
</evidence>
<dbReference type="SUPFAM" id="SSF57756">
    <property type="entry name" value="Retrovirus zinc finger-like domains"/>
    <property type="match status" value="1"/>
</dbReference>
<protein>
    <recommendedName>
        <fullName evidence="2">CCHC-type domain-containing protein</fullName>
    </recommendedName>
</protein>
<evidence type="ECO:0000313" key="4">
    <source>
        <dbReference type="Proteomes" id="UP001159364"/>
    </source>
</evidence>
<name>A0AAV8SSM0_9ROSI</name>
<dbReference type="InterPro" id="IPR036875">
    <property type="entry name" value="Znf_CCHC_sf"/>
</dbReference>
<reference evidence="3 4" key="1">
    <citation type="submission" date="2021-09" db="EMBL/GenBank/DDBJ databases">
        <title>Genomic insights and catalytic innovation underlie evolution of tropane alkaloids biosynthesis.</title>
        <authorList>
            <person name="Wang Y.-J."/>
            <person name="Tian T."/>
            <person name="Huang J.-P."/>
            <person name="Huang S.-X."/>
        </authorList>
    </citation>
    <scope>NUCLEOTIDE SEQUENCE [LARGE SCALE GENOMIC DNA]</scope>
    <source>
        <strain evidence="3">KIB-2018</strain>
        <tissue evidence="3">Leaf</tissue>
    </source>
</reference>
<dbReference type="PANTHER" id="PTHR47481:SF27">
    <property type="entry name" value="CCHC-TYPE DOMAIN-CONTAINING PROTEIN"/>
    <property type="match status" value="1"/>
</dbReference>
<dbReference type="SMART" id="SM00343">
    <property type="entry name" value="ZnF_C2HC"/>
    <property type="match status" value="2"/>
</dbReference>